<keyword evidence="3" id="KW-1185">Reference proteome</keyword>
<comment type="caution">
    <text evidence="2">The sequence shown here is derived from an EMBL/GenBank/DDBJ whole genome shotgun (WGS) entry which is preliminary data.</text>
</comment>
<dbReference type="SUPFAM" id="SSF54427">
    <property type="entry name" value="NTF2-like"/>
    <property type="match status" value="1"/>
</dbReference>
<gene>
    <name evidence="2" type="ORF">CMV_022223</name>
</gene>
<dbReference type="Pfam" id="PF12680">
    <property type="entry name" value="SnoaL_2"/>
    <property type="match status" value="1"/>
</dbReference>
<sequence>MTDELGVQVKDISSSFLVNLGAGFWISIVGEEYGRIRIPYGHDDDDNADHCNDQVLIMAMAAAINFSGQAPWPRTCSKAVTRLAHGTLPYKETCYFNNNSRRIQKHGLSVKRKAESTLFRERVPVIVMSSHSNSNYWLSNSNSHSGSSSPSETISKFYTSINSKGLDDLREIISEDCYFEECSFLRPFEGKKEVMQFLEELTESMGENVKFSFGHICVGDDYTAGVKWHLEWKKSQIPFTRGASFFECSNEGDRTIIKKAQVVIESPIKPGSLVLTLLKAVTSLFDEFPKATEWFLSSPHVILHWIIKIYDKLVDTYINPLLNSYIKLWSLPAKIFLFAFKILHQIFK</sequence>
<proteinExistence type="predicted"/>
<dbReference type="PANTHER" id="PTHR33698:SF1">
    <property type="entry name" value="NUCLEAR TRANSPORT FACTOR 2 (NTF2) FAMILY PROTEIN"/>
    <property type="match status" value="1"/>
</dbReference>
<dbReference type="EMBL" id="JRKL02004606">
    <property type="protein sequence ID" value="KAF3952199.1"/>
    <property type="molecule type" value="Genomic_DNA"/>
</dbReference>
<dbReference type="Gene3D" id="3.10.450.50">
    <property type="match status" value="1"/>
</dbReference>
<evidence type="ECO:0000313" key="3">
    <source>
        <dbReference type="Proteomes" id="UP000737018"/>
    </source>
</evidence>
<dbReference type="AlphaFoldDB" id="A0A8J4VJV6"/>
<reference evidence="2" key="1">
    <citation type="submission" date="2020-03" db="EMBL/GenBank/DDBJ databases">
        <title>Castanea mollissima Vanexum genome sequencing.</title>
        <authorList>
            <person name="Staton M."/>
        </authorList>
    </citation>
    <scope>NUCLEOTIDE SEQUENCE</scope>
    <source>
        <tissue evidence="2">Leaf</tissue>
    </source>
</reference>
<feature type="domain" description="SnoaL-like" evidence="1">
    <location>
        <begin position="155"/>
        <end position="249"/>
    </location>
</feature>
<protein>
    <recommendedName>
        <fullName evidence="1">SnoaL-like domain-containing protein</fullName>
    </recommendedName>
</protein>
<dbReference type="PANTHER" id="PTHR33698">
    <property type="entry name" value="NUCLEAR TRANSPORT FACTOR 2 (NTF2)-LIKE PROTEIN"/>
    <property type="match status" value="1"/>
</dbReference>
<dbReference type="Proteomes" id="UP000737018">
    <property type="component" value="Unassembled WGS sequence"/>
</dbReference>
<dbReference type="OrthoDB" id="1886670at2759"/>
<evidence type="ECO:0000259" key="1">
    <source>
        <dbReference type="Pfam" id="PF12680"/>
    </source>
</evidence>
<dbReference type="InterPro" id="IPR032710">
    <property type="entry name" value="NTF2-like_dom_sf"/>
</dbReference>
<dbReference type="InterPro" id="IPR037401">
    <property type="entry name" value="SnoaL-like"/>
</dbReference>
<name>A0A8J4VJV6_9ROSI</name>
<accession>A0A8J4VJV6</accession>
<organism evidence="2 3">
    <name type="scientific">Castanea mollissima</name>
    <name type="common">Chinese chestnut</name>
    <dbReference type="NCBI Taxonomy" id="60419"/>
    <lineage>
        <taxon>Eukaryota</taxon>
        <taxon>Viridiplantae</taxon>
        <taxon>Streptophyta</taxon>
        <taxon>Embryophyta</taxon>
        <taxon>Tracheophyta</taxon>
        <taxon>Spermatophyta</taxon>
        <taxon>Magnoliopsida</taxon>
        <taxon>eudicotyledons</taxon>
        <taxon>Gunneridae</taxon>
        <taxon>Pentapetalae</taxon>
        <taxon>rosids</taxon>
        <taxon>fabids</taxon>
        <taxon>Fagales</taxon>
        <taxon>Fagaceae</taxon>
        <taxon>Castanea</taxon>
    </lineage>
</organism>
<evidence type="ECO:0000313" key="2">
    <source>
        <dbReference type="EMBL" id="KAF3952199.1"/>
    </source>
</evidence>